<dbReference type="RefSeq" id="WP_380904033.1">
    <property type="nucleotide sequence ID" value="NZ_JBHUEG010000001.1"/>
</dbReference>
<keyword evidence="1" id="KW-1133">Transmembrane helix</keyword>
<sequence length="165" mass="19230">MSRDVLIKINYAFVALLLIGASLIVMYHESPERLIQGEWVEKNWRLEKDNASKKIASTFHLQDELRKEILRNIEDLHLGVWKFEQDGTLLSAEEPSDHSGMEWIIKGRGHVLELRKDGRQVESFQIQQISKDKLVLHLNFDLQVKGIIEIVLERKEQVDQYAAEI</sequence>
<accession>A0ABW5KHN1</accession>
<dbReference type="EMBL" id="JBHULR010000004">
    <property type="protein sequence ID" value="MFD2548356.1"/>
    <property type="molecule type" value="Genomic_DNA"/>
</dbReference>
<keyword evidence="1" id="KW-0812">Transmembrane</keyword>
<keyword evidence="1" id="KW-0472">Membrane</keyword>
<feature type="transmembrane region" description="Helical" evidence="1">
    <location>
        <begin position="6"/>
        <end position="27"/>
    </location>
</feature>
<evidence type="ECO:0000313" key="2">
    <source>
        <dbReference type="EMBL" id="MFD2548356.1"/>
    </source>
</evidence>
<gene>
    <name evidence="2" type="ORF">ACFSR5_11950</name>
</gene>
<comment type="caution">
    <text evidence="2">The sequence shown here is derived from an EMBL/GenBank/DDBJ whole genome shotgun (WGS) entry which is preliminary data.</text>
</comment>
<proteinExistence type="predicted"/>
<evidence type="ECO:0000256" key="1">
    <source>
        <dbReference type="SAM" id="Phobius"/>
    </source>
</evidence>
<protein>
    <recommendedName>
        <fullName evidence="4">Lipocalin-like domain-containing protein</fullName>
    </recommendedName>
</protein>
<reference evidence="3" key="1">
    <citation type="journal article" date="2019" name="Int. J. Syst. Evol. Microbiol.">
        <title>The Global Catalogue of Microorganisms (GCM) 10K type strain sequencing project: providing services to taxonomists for standard genome sequencing and annotation.</title>
        <authorList>
            <consortium name="The Broad Institute Genomics Platform"/>
            <consortium name="The Broad Institute Genome Sequencing Center for Infectious Disease"/>
            <person name="Wu L."/>
            <person name="Ma J."/>
        </authorList>
    </citation>
    <scope>NUCLEOTIDE SEQUENCE [LARGE SCALE GENOMIC DNA]</scope>
    <source>
        <strain evidence="3">KCTC 42662</strain>
    </source>
</reference>
<evidence type="ECO:0000313" key="3">
    <source>
        <dbReference type="Proteomes" id="UP001597545"/>
    </source>
</evidence>
<dbReference type="Proteomes" id="UP001597545">
    <property type="component" value="Unassembled WGS sequence"/>
</dbReference>
<keyword evidence="3" id="KW-1185">Reference proteome</keyword>
<name>A0ABW5KHN1_9SPHI</name>
<organism evidence="2 3">
    <name type="scientific">Sphingobacterium suaedae</name>
    <dbReference type="NCBI Taxonomy" id="1686402"/>
    <lineage>
        <taxon>Bacteria</taxon>
        <taxon>Pseudomonadati</taxon>
        <taxon>Bacteroidota</taxon>
        <taxon>Sphingobacteriia</taxon>
        <taxon>Sphingobacteriales</taxon>
        <taxon>Sphingobacteriaceae</taxon>
        <taxon>Sphingobacterium</taxon>
    </lineage>
</organism>
<evidence type="ECO:0008006" key="4">
    <source>
        <dbReference type="Google" id="ProtNLM"/>
    </source>
</evidence>